<evidence type="ECO:0000313" key="3">
    <source>
        <dbReference type="Proteomes" id="UP000078540"/>
    </source>
</evidence>
<dbReference type="Proteomes" id="UP000078540">
    <property type="component" value="Unassembled WGS sequence"/>
</dbReference>
<name>A0A195BWL0_9HYME</name>
<organism evidence="2 3">
    <name type="scientific">Atta colombica</name>
    <dbReference type="NCBI Taxonomy" id="520822"/>
    <lineage>
        <taxon>Eukaryota</taxon>
        <taxon>Metazoa</taxon>
        <taxon>Ecdysozoa</taxon>
        <taxon>Arthropoda</taxon>
        <taxon>Hexapoda</taxon>
        <taxon>Insecta</taxon>
        <taxon>Pterygota</taxon>
        <taxon>Neoptera</taxon>
        <taxon>Endopterygota</taxon>
        <taxon>Hymenoptera</taxon>
        <taxon>Apocrita</taxon>
        <taxon>Aculeata</taxon>
        <taxon>Formicoidea</taxon>
        <taxon>Formicidae</taxon>
        <taxon>Myrmicinae</taxon>
        <taxon>Atta</taxon>
    </lineage>
</organism>
<sequence length="121" mass="13820">MVSGRFQVTQRNRRGAIPCRATDINRETSLRQSMPRNIDGTSSSSVNEHYRSKLAKRAAPAEQKQSIAMASCETITPRRKLPFEVPRNSPFLQTGMSQEVKCRYRVERAPQFRGMVHFAVH</sequence>
<feature type="region of interest" description="Disordered" evidence="1">
    <location>
        <begin position="1"/>
        <end position="49"/>
    </location>
</feature>
<protein>
    <submittedName>
        <fullName evidence="2">Uncharacterized protein</fullName>
    </submittedName>
</protein>
<keyword evidence="3" id="KW-1185">Reference proteome</keyword>
<evidence type="ECO:0000256" key="1">
    <source>
        <dbReference type="SAM" id="MobiDB-lite"/>
    </source>
</evidence>
<accession>A0A195BWL0</accession>
<proteinExistence type="predicted"/>
<evidence type="ECO:0000313" key="2">
    <source>
        <dbReference type="EMBL" id="KYM93019.1"/>
    </source>
</evidence>
<feature type="compositionally biased region" description="Polar residues" evidence="1">
    <location>
        <begin position="1"/>
        <end position="10"/>
    </location>
</feature>
<dbReference type="EMBL" id="KQ976396">
    <property type="protein sequence ID" value="KYM93019.1"/>
    <property type="molecule type" value="Genomic_DNA"/>
</dbReference>
<gene>
    <name evidence="2" type="ORF">ALC53_00558</name>
</gene>
<dbReference type="AlphaFoldDB" id="A0A195BWL0"/>
<reference evidence="2 3" key="1">
    <citation type="submission" date="2015-09" db="EMBL/GenBank/DDBJ databases">
        <title>Atta colombica WGS genome.</title>
        <authorList>
            <person name="Nygaard S."/>
            <person name="Hu H."/>
            <person name="Boomsma J."/>
            <person name="Zhang G."/>
        </authorList>
    </citation>
    <scope>NUCLEOTIDE SEQUENCE [LARGE SCALE GENOMIC DNA]</scope>
    <source>
        <strain evidence="2">Treedump-2</strain>
        <tissue evidence="2">Whole body</tissue>
    </source>
</reference>
<feature type="compositionally biased region" description="Polar residues" evidence="1">
    <location>
        <begin position="30"/>
        <end position="47"/>
    </location>
</feature>